<reference evidence="3" key="1">
    <citation type="submission" date="2023-03" db="EMBL/GenBank/DDBJ databases">
        <authorList>
            <person name="Steffen K."/>
            <person name="Cardenas P."/>
        </authorList>
    </citation>
    <scope>NUCLEOTIDE SEQUENCE</scope>
</reference>
<dbReference type="InterPro" id="IPR051262">
    <property type="entry name" value="SMP-30/CGR1_Lactonase"/>
</dbReference>
<evidence type="ECO:0000313" key="3">
    <source>
        <dbReference type="EMBL" id="CAI8017924.1"/>
    </source>
</evidence>
<dbReference type="PANTHER" id="PTHR47572">
    <property type="entry name" value="LIPOPROTEIN-RELATED"/>
    <property type="match status" value="1"/>
</dbReference>
<dbReference type="Proteomes" id="UP001174909">
    <property type="component" value="Unassembled WGS sequence"/>
</dbReference>
<comment type="caution">
    <text evidence="3">The sequence shown here is derived from an EMBL/GenBank/DDBJ whole genome shotgun (WGS) entry which is preliminary data.</text>
</comment>
<evidence type="ECO:0000256" key="1">
    <source>
        <dbReference type="ARBA" id="ARBA00022801"/>
    </source>
</evidence>
<proteinExistence type="predicted"/>
<dbReference type="InterPro" id="IPR011042">
    <property type="entry name" value="6-blade_b-propeller_TolB-like"/>
</dbReference>
<dbReference type="GO" id="GO:0016787">
    <property type="term" value="F:hydrolase activity"/>
    <property type="evidence" value="ECO:0007669"/>
    <property type="project" value="UniProtKB-KW"/>
</dbReference>
<dbReference type="EMBL" id="CASHTH010001671">
    <property type="protein sequence ID" value="CAI8017924.1"/>
    <property type="molecule type" value="Genomic_DNA"/>
</dbReference>
<protein>
    <submittedName>
        <fullName evidence="3">Gluconolactonase</fullName>
    </submittedName>
</protein>
<keyword evidence="1" id="KW-0378">Hydrolase</keyword>
<dbReference type="Pfam" id="PF08450">
    <property type="entry name" value="SGL"/>
    <property type="match status" value="1"/>
</dbReference>
<dbReference type="Gene3D" id="2.120.10.30">
    <property type="entry name" value="TolB, C-terminal domain"/>
    <property type="match status" value="1"/>
</dbReference>
<sequence length="223" mass="24393">MTFDSQGRVVICEMVKPASDADGGGRSYTVIADSSEGKRPEPLRTMWCSSRTAACSSRTPGRDRLEPADVDLQFNSVHRIRPNGEVELVVPFEYPNGIAFSPYESVLYVANTRPGQYIMAYELNADGDVVGMRHFADMPSEHANNGVPDGMKVDVEGRVYCTGPGGCWVFESSGELIGVIELPEYPANCGWGGEENRTMYFTSNTSIYSLQMTTPGTRIPVVV</sequence>
<keyword evidence="4" id="KW-1185">Reference proteome</keyword>
<dbReference type="InterPro" id="IPR013658">
    <property type="entry name" value="SGL"/>
</dbReference>
<evidence type="ECO:0000259" key="2">
    <source>
        <dbReference type="Pfam" id="PF08450"/>
    </source>
</evidence>
<accession>A0AA35RUG8</accession>
<dbReference type="AlphaFoldDB" id="A0AA35RUG8"/>
<organism evidence="3 4">
    <name type="scientific">Geodia barretti</name>
    <name type="common">Barrett's horny sponge</name>
    <dbReference type="NCBI Taxonomy" id="519541"/>
    <lineage>
        <taxon>Eukaryota</taxon>
        <taxon>Metazoa</taxon>
        <taxon>Porifera</taxon>
        <taxon>Demospongiae</taxon>
        <taxon>Heteroscleromorpha</taxon>
        <taxon>Tetractinellida</taxon>
        <taxon>Astrophorina</taxon>
        <taxon>Geodiidae</taxon>
        <taxon>Geodia</taxon>
    </lineage>
</organism>
<evidence type="ECO:0000313" key="4">
    <source>
        <dbReference type="Proteomes" id="UP001174909"/>
    </source>
</evidence>
<dbReference type="PANTHER" id="PTHR47572:SF4">
    <property type="entry name" value="LACTONASE DRP35"/>
    <property type="match status" value="1"/>
</dbReference>
<feature type="domain" description="SMP-30/Gluconolactonase/LRE-like region" evidence="2">
    <location>
        <begin position="75"/>
        <end position="204"/>
    </location>
</feature>
<name>A0AA35RUG8_GEOBA</name>
<gene>
    <name evidence="3" type="ORF">GBAR_LOCUS10817</name>
</gene>
<dbReference type="SUPFAM" id="SSF63829">
    <property type="entry name" value="Calcium-dependent phosphotriesterase"/>
    <property type="match status" value="1"/>
</dbReference>